<dbReference type="Pfam" id="PF01532">
    <property type="entry name" value="Glyco_hydro_47"/>
    <property type="match status" value="1"/>
</dbReference>
<evidence type="ECO:0000256" key="10">
    <source>
        <dbReference type="RuleBase" id="RU361193"/>
    </source>
</evidence>
<keyword evidence="7" id="KW-1015">Disulfide bond</keyword>
<dbReference type="InterPro" id="IPR036026">
    <property type="entry name" value="Seven-hairpin_glycosidases"/>
</dbReference>
<gene>
    <name evidence="12" type="ORF">MFLAVUS_007123</name>
</gene>
<evidence type="ECO:0000256" key="9">
    <source>
        <dbReference type="ARBA" id="ARBA00048605"/>
    </source>
</evidence>
<evidence type="ECO:0000256" key="8">
    <source>
        <dbReference type="ARBA" id="ARBA00047669"/>
    </source>
</evidence>
<keyword evidence="4" id="KW-0479">Metal-binding</keyword>
<keyword evidence="13" id="KW-1185">Reference proteome</keyword>
<sequence>MTLNEKGKAKETQVTTTTAPIINNITNTDHATSNQTFNTTSIEPSIYQTGAKDWLIDNINVGKSFQNYQIKVAEEFHTITMIEEKVQEKFGIISFDSSNIKDTTHFDIAKDTKNNLEDVIKSVIRREISTKQASKKITNLTSDESECTPDDMLLLGVRNLADSISLVKNKELVRESNLSNVQVLPGNTMQPDFVVNKLSRSYYNGPCVIGDVKGEDRKDDNHDCLVDLIRIGMLSGDSINKNEYDGAIGAHVVGLQLTFYVTSLMSNGLYVMLEICSIKLPRDFTEMRSYIATMEDLLPQDTFHILTFDYYMLPVHRTMKNGERDFYSDDKYDKLHGNKDNKSLKKKTPATATQPENLGFSPVTPPPFMVTPIIADEDEYEQADEDDFEQEQLIDDSLKLESDSFLFTQYPPPSSLVPSDSVTASRQQKIIDAFRHAWKGYSDDAYGKDEYQPLTHAGHNWAPGGVGLMIIDSLDTMLLMNLTVEYNQARDWIENQVDFNKDQAVNVFETTIRILGGLLSAYHLSNNDKMYLKKAVDLGDRLLYAFDTESGIPYSDIELSSGVPKRYGPSSTAEATTIQLEFKYLSHLTGDMKYWNAAEKVMEHMNKLVSDPDSGALDGLVPIYIDSLDGKFASREIRLGSRGDSYYEYLLKQYLQTDKSEIKYRERYDHAMDGIKKHLIEYTYPSHYTYIAELMDSSKPAHKHPKMDHLVCFMGGSFVLGVTEGSSIHELDPLDAKDSEDFKLGQEITRTCYEMYNMTATGLASELVYMNINEQSGPNDPDMEIRYQDAHNLLRPETLESLFLLYRMTGEEQYREWGWNIFESFEKYTKLHDGGYAALKDVTTVPPPKDNRMDTFFLAETLKYLYLLFSPDDIIPLESYVFNTEAHPLPVFSPSTLK</sequence>
<dbReference type="PANTHER" id="PTHR11742">
    <property type="entry name" value="MANNOSYL-OLIGOSACCHARIDE ALPHA-1,2-MANNOSIDASE-RELATED"/>
    <property type="match status" value="1"/>
</dbReference>
<evidence type="ECO:0000256" key="11">
    <source>
        <dbReference type="SAM" id="MobiDB-lite"/>
    </source>
</evidence>
<evidence type="ECO:0000313" key="13">
    <source>
        <dbReference type="Proteomes" id="UP001473302"/>
    </source>
</evidence>
<feature type="region of interest" description="Disordered" evidence="11">
    <location>
        <begin position="337"/>
        <end position="361"/>
    </location>
</feature>
<comment type="similarity">
    <text evidence="3 10">Belongs to the glycosyl hydrolase 47 family.</text>
</comment>
<dbReference type="InterPro" id="IPR050749">
    <property type="entry name" value="Glycosyl_Hydrolase_47"/>
</dbReference>
<evidence type="ECO:0000256" key="2">
    <source>
        <dbReference type="ARBA" id="ARBA00004922"/>
    </source>
</evidence>
<evidence type="ECO:0000256" key="4">
    <source>
        <dbReference type="ARBA" id="ARBA00022723"/>
    </source>
</evidence>
<dbReference type="PANTHER" id="PTHR11742:SF55">
    <property type="entry name" value="ENDOPLASMIC RETICULUM MANNOSYL-OLIGOSACCHARIDE 1,2-ALPHA-MANNOSIDASE"/>
    <property type="match status" value="1"/>
</dbReference>
<comment type="caution">
    <text evidence="12">The sequence shown here is derived from an EMBL/GenBank/DDBJ whole genome shotgun (WGS) entry which is preliminary data.</text>
</comment>
<keyword evidence="5 10" id="KW-0378">Hydrolase</keyword>
<evidence type="ECO:0000313" key="12">
    <source>
        <dbReference type="EMBL" id="GAA5813639.1"/>
    </source>
</evidence>
<dbReference type="InterPro" id="IPR001382">
    <property type="entry name" value="Glyco_hydro_47"/>
</dbReference>
<evidence type="ECO:0000256" key="3">
    <source>
        <dbReference type="ARBA" id="ARBA00007658"/>
    </source>
</evidence>
<comment type="cofactor">
    <cofactor evidence="1">
        <name>Ca(2+)</name>
        <dbReference type="ChEBI" id="CHEBI:29108"/>
    </cofactor>
</comment>
<comment type="catalytic activity">
    <reaction evidence="9">
        <text>N(4)-(alpha-D-Man-(1-&gt;2)-alpha-D-Man-(1-&gt;2)-alpha-D-Man-(1-&gt;3)-[alpha-D-Man-(1-&gt;2)-alpha-D-Man-(1-&gt;3)-[alpha-D-Man-(1-&gt;2)-alpha-D-Man-(1-&gt;6)]-alpha-D-Man-(1-&gt;6)]-beta-D-Man-(1-&gt;4)-beta-D-GlcNAc-(1-&gt;4)-beta-D-GlcNAc)-L-asparaginyl-[protein] (N-glucan mannose isomer 9A1,2,3B1,2,3) + 4 H2O = N(4)-(alpha-D-Man-(1-&gt;3)-[alpha-D-Man-(1-&gt;3)-[alpha-D-Man-(1-&gt;6)]-alpha-D-Man-(1-&gt;6)]-beta-D-Man-(1-&gt;4)-beta-D-GlcNAc-(1-&gt;4)-beta-D-GlcNAc)-L-asparaginyl-[protein] (N-glucan mannose isomer 5A1,2) + 4 beta-D-mannose</text>
        <dbReference type="Rhea" id="RHEA:56008"/>
        <dbReference type="Rhea" id="RHEA-COMP:14356"/>
        <dbReference type="Rhea" id="RHEA-COMP:14367"/>
        <dbReference type="ChEBI" id="CHEBI:15377"/>
        <dbReference type="ChEBI" id="CHEBI:28563"/>
        <dbReference type="ChEBI" id="CHEBI:59087"/>
        <dbReference type="ChEBI" id="CHEBI:139493"/>
        <dbReference type="EC" id="3.2.1.113"/>
    </reaction>
</comment>
<protein>
    <recommendedName>
        <fullName evidence="10">alpha-1,2-Mannosidase</fullName>
        <ecNumber evidence="10">3.2.1.-</ecNumber>
    </recommendedName>
</protein>
<dbReference type="SUPFAM" id="SSF48225">
    <property type="entry name" value="Seven-hairpin glycosidases"/>
    <property type="match status" value="1"/>
</dbReference>
<organism evidence="12 13">
    <name type="scientific">Mucor flavus</name>
    <dbReference type="NCBI Taxonomy" id="439312"/>
    <lineage>
        <taxon>Eukaryota</taxon>
        <taxon>Fungi</taxon>
        <taxon>Fungi incertae sedis</taxon>
        <taxon>Mucoromycota</taxon>
        <taxon>Mucoromycotina</taxon>
        <taxon>Mucoromycetes</taxon>
        <taxon>Mucorales</taxon>
        <taxon>Mucorineae</taxon>
        <taxon>Mucoraceae</taxon>
        <taxon>Mucor</taxon>
    </lineage>
</organism>
<dbReference type="PRINTS" id="PR00747">
    <property type="entry name" value="GLYHDRLASE47"/>
</dbReference>
<evidence type="ECO:0000256" key="6">
    <source>
        <dbReference type="ARBA" id="ARBA00022837"/>
    </source>
</evidence>
<reference evidence="12 13" key="1">
    <citation type="submission" date="2024-04" db="EMBL/GenBank/DDBJ databases">
        <title>genome sequences of Mucor flavus KT1a and Helicostylum pulchrum KT1b strains isolated from the surface of a dry-aged beef.</title>
        <authorList>
            <person name="Toyotome T."/>
            <person name="Hosono M."/>
            <person name="Torimaru M."/>
            <person name="Fukuda K."/>
            <person name="Mikami N."/>
        </authorList>
    </citation>
    <scope>NUCLEOTIDE SEQUENCE [LARGE SCALE GENOMIC DNA]</scope>
    <source>
        <strain evidence="12 13">KT1a</strain>
    </source>
</reference>
<evidence type="ECO:0000256" key="5">
    <source>
        <dbReference type="ARBA" id="ARBA00022801"/>
    </source>
</evidence>
<dbReference type="Gene3D" id="1.50.10.10">
    <property type="match status" value="1"/>
</dbReference>
<proteinExistence type="inferred from homology"/>
<keyword evidence="10" id="KW-0326">Glycosidase</keyword>
<evidence type="ECO:0000256" key="7">
    <source>
        <dbReference type="ARBA" id="ARBA00023157"/>
    </source>
</evidence>
<evidence type="ECO:0000256" key="1">
    <source>
        <dbReference type="ARBA" id="ARBA00001913"/>
    </source>
</evidence>
<keyword evidence="6" id="KW-0106">Calcium</keyword>
<dbReference type="EC" id="3.2.1.-" evidence="10"/>
<comment type="pathway">
    <text evidence="2">Protein modification; protein glycosylation.</text>
</comment>
<dbReference type="Proteomes" id="UP001473302">
    <property type="component" value="Unassembled WGS sequence"/>
</dbReference>
<name>A0ABP9Z3F5_9FUNG</name>
<comment type="catalytic activity">
    <reaction evidence="8">
        <text>N(4)-(alpha-D-Man-(1-&gt;2)-alpha-D-Man-(1-&gt;2)-alpha-D-Man-(1-&gt;3)-[alpha-D-Man-(1-&gt;3)-[alpha-D-Man-(1-&gt;2)-alpha-D-Man-(1-&gt;6)]-alpha-D-Man-(1-&gt;6)]-beta-D-Man-(1-&gt;4)-beta-D-GlcNAc-(1-&gt;4)-beta-D-GlcNAc)-L-asparaginyl-[protein] (N-glucan mannose isomer 8A1,2,3B1,3) + 3 H2O = N(4)-(alpha-D-Man-(1-&gt;3)-[alpha-D-Man-(1-&gt;3)-[alpha-D-Man-(1-&gt;6)]-alpha-D-Man-(1-&gt;6)]-beta-D-Man-(1-&gt;4)-beta-D-GlcNAc-(1-&gt;4)-beta-D-GlcNAc)-L-asparaginyl-[protein] (N-glucan mannose isomer 5A1,2) + 3 beta-D-mannose</text>
        <dbReference type="Rhea" id="RHEA:56028"/>
        <dbReference type="Rhea" id="RHEA-COMP:14358"/>
        <dbReference type="Rhea" id="RHEA-COMP:14367"/>
        <dbReference type="ChEBI" id="CHEBI:15377"/>
        <dbReference type="ChEBI" id="CHEBI:28563"/>
        <dbReference type="ChEBI" id="CHEBI:59087"/>
        <dbReference type="ChEBI" id="CHEBI:60628"/>
        <dbReference type="EC" id="3.2.1.113"/>
    </reaction>
</comment>
<dbReference type="EMBL" id="BAABUK010000017">
    <property type="protein sequence ID" value="GAA5813639.1"/>
    <property type="molecule type" value="Genomic_DNA"/>
</dbReference>
<dbReference type="InterPro" id="IPR012341">
    <property type="entry name" value="6hp_glycosidase-like_sf"/>
</dbReference>
<accession>A0ABP9Z3F5</accession>